<feature type="chain" id="PRO_5046440393" evidence="2">
    <location>
        <begin position="18"/>
        <end position="386"/>
    </location>
</feature>
<dbReference type="CDD" id="cd12797">
    <property type="entry name" value="M23_peptidase"/>
    <property type="match status" value="1"/>
</dbReference>
<proteinExistence type="predicted"/>
<dbReference type="EMBL" id="JBHUDY010000002">
    <property type="protein sequence ID" value="MFD1613002.1"/>
    <property type="molecule type" value="Genomic_DNA"/>
</dbReference>
<comment type="caution">
    <text evidence="4">The sequence shown here is derived from an EMBL/GenBank/DDBJ whole genome shotgun (WGS) entry which is preliminary data.</text>
</comment>
<protein>
    <submittedName>
        <fullName evidence="4">Murein hydrolase activator EnvC family protein</fullName>
    </submittedName>
</protein>
<dbReference type="Pfam" id="PF01551">
    <property type="entry name" value="Peptidase_M23"/>
    <property type="match status" value="1"/>
</dbReference>
<dbReference type="InterPro" id="IPR016047">
    <property type="entry name" value="M23ase_b-sheet_dom"/>
</dbReference>
<dbReference type="PANTHER" id="PTHR21666">
    <property type="entry name" value="PEPTIDASE-RELATED"/>
    <property type="match status" value="1"/>
</dbReference>
<organism evidence="4 5">
    <name type="scientific">Sphingomonas tabacisoli</name>
    <dbReference type="NCBI Taxonomy" id="2249466"/>
    <lineage>
        <taxon>Bacteria</taxon>
        <taxon>Pseudomonadati</taxon>
        <taxon>Pseudomonadota</taxon>
        <taxon>Alphaproteobacteria</taxon>
        <taxon>Sphingomonadales</taxon>
        <taxon>Sphingomonadaceae</taxon>
        <taxon>Sphingomonas</taxon>
    </lineage>
</organism>
<name>A0ABW4I660_9SPHN</name>
<dbReference type="Gene3D" id="2.70.70.10">
    <property type="entry name" value="Glucose Permease (Domain IIA)"/>
    <property type="match status" value="1"/>
</dbReference>
<dbReference type="RefSeq" id="WP_380890650.1">
    <property type="nucleotide sequence ID" value="NZ_JBHUDY010000002.1"/>
</dbReference>
<gene>
    <name evidence="4" type="ORF">ACFSCW_14450</name>
</gene>
<feature type="signal peptide" evidence="2">
    <location>
        <begin position="1"/>
        <end position="17"/>
    </location>
</feature>
<dbReference type="Proteomes" id="UP001597115">
    <property type="component" value="Unassembled WGS sequence"/>
</dbReference>
<evidence type="ECO:0000313" key="4">
    <source>
        <dbReference type="EMBL" id="MFD1613002.1"/>
    </source>
</evidence>
<feature type="domain" description="M23ase beta-sheet core" evidence="3">
    <location>
        <begin position="294"/>
        <end position="380"/>
    </location>
</feature>
<evidence type="ECO:0000256" key="1">
    <source>
        <dbReference type="SAM" id="Coils"/>
    </source>
</evidence>
<dbReference type="GO" id="GO:0016787">
    <property type="term" value="F:hydrolase activity"/>
    <property type="evidence" value="ECO:0007669"/>
    <property type="project" value="UniProtKB-KW"/>
</dbReference>
<reference evidence="5" key="1">
    <citation type="journal article" date="2019" name="Int. J. Syst. Evol. Microbiol.">
        <title>The Global Catalogue of Microorganisms (GCM) 10K type strain sequencing project: providing services to taxonomists for standard genome sequencing and annotation.</title>
        <authorList>
            <consortium name="The Broad Institute Genomics Platform"/>
            <consortium name="The Broad Institute Genome Sequencing Center for Infectious Disease"/>
            <person name="Wu L."/>
            <person name="Ma J."/>
        </authorList>
    </citation>
    <scope>NUCLEOTIDE SEQUENCE [LARGE SCALE GENOMIC DNA]</scope>
    <source>
        <strain evidence="5">CGMCC 1.16275</strain>
    </source>
</reference>
<evidence type="ECO:0000313" key="5">
    <source>
        <dbReference type="Proteomes" id="UP001597115"/>
    </source>
</evidence>
<keyword evidence="5" id="KW-1185">Reference proteome</keyword>
<dbReference type="SUPFAM" id="SSF51261">
    <property type="entry name" value="Duplicated hybrid motif"/>
    <property type="match status" value="1"/>
</dbReference>
<dbReference type="PANTHER" id="PTHR21666:SF270">
    <property type="entry name" value="MUREIN HYDROLASE ACTIVATOR ENVC"/>
    <property type="match status" value="1"/>
</dbReference>
<dbReference type="InterPro" id="IPR050570">
    <property type="entry name" value="Cell_wall_metabolism_enzyme"/>
</dbReference>
<evidence type="ECO:0000259" key="3">
    <source>
        <dbReference type="Pfam" id="PF01551"/>
    </source>
</evidence>
<dbReference type="InterPro" id="IPR011055">
    <property type="entry name" value="Dup_hybrid_motif"/>
</dbReference>
<keyword evidence="2" id="KW-0732">Signal</keyword>
<keyword evidence="1" id="KW-0175">Coiled coil</keyword>
<evidence type="ECO:0000256" key="2">
    <source>
        <dbReference type="SAM" id="SignalP"/>
    </source>
</evidence>
<feature type="coiled-coil region" evidence="1">
    <location>
        <begin position="28"/>
        <end position="97"/>
    </location>
</feature>
<keyword evidence="4" id="KW-0378">Hydrolase</keyword>
<accession>A0ABW4I660</accession>
<sequence length="386" mass="40081">MKAWIGLGALAVATALAAQGVVDPRAQLAQAQAQAGQARSRSAQMEAASRAALDEAERARAAQAAVAARVQASEADIAAAEARLAIIRAQQREQERRLAAREQPIAKLVAALETMARRPAAATLVQPGSLTDLVHVRAVLSSMTPRIAAQTADLRAELARARALRGLADAVLANMRESQRQGRAEQQRLAQLEIEQRRRSAALATGARAEADRALGLGESARDLEDLVRRLGAEGTLRDRLASLPGPLPRPVHLTESLPVETGAPETQRIAYRLPVLGPVTRGFGEALPSGVRSRGVAIAAKPGALVVAPAAGRVTFAGPYRGYGAIAIVDHGGGFTSLVTGLATASARIGDTVEQGSPLGQAGANGITVELRKGGQAVDLTTFVS</sequence>